<proteinExistence type="predicted"/>
<reference evidence="2 3" key="1">
    <citation type="submission" date="2015-09" db="EMBL/GenBank/DDBJ databases">
        <authorList>
            <consortium name="Pathogen Informatics"/>
        </authorList>
    </citation>
    <scope>NUCLEOTIDE SEQUENCE [LARGE SCALE GENOMIC DNA]</scope>
    <source>
        <strain evidence="2 3">2789STDY5834846</strain>
    </source>
</reference>
<keyword evidence="1" id="KW-1133">Transmembrane helix</keyword>
<dbReference type="Proteomes" id="UP000095606">
    <property type="component" value="Unassembled WGS sequence"/>
</dbReference>
<protein>
    <submittedName>
        <fullName evidence="2">Putative acyltransferase related protein</fullName>
    </submittedName>
</protein>
<keyword evidence="1" id="KW-0472">Membrane</keyword>
<feature type="transmembrane region" description="Helical" evidence="1">
    <location>
        <begin position="12"/>
        <end position="31"/>
    </location>
</feature>
<accession>A0A174VD87</accession>
<feature type="transmembrane region" description="Helical" evidence="1">
    <location>
        <begin position="43"/>
        <end position="66"/>
    </location>
</feature>
<dbReference type="GO" id="GO:0016746">
    <property type="term" value="F:acyltransferase activity"/>
    <property type="evidence" value="ECO:0007669"/>
    <property type="project" value="UniProtKB-KW"/>
</dbReference>
<keyword evidence="2" id="KW-0808">Transferase</keyword>
<evidence type="ECO:0000313" key="3">
    <source>
        <dbReference type="Proteomes" id="UP000095606"/>
    </source>
</evidence>
<name>A0A174VD87_9BACE</name>
<evidence type="ECO:0000256" key="1">
    <source>
        <dbReference type="SAM" id="Phobius"/>
    </source>
</evidence>
<organism evidence="2 3">
    <name type="scientific">Bacteroides faecis</name>
    <dbReference type="NCBI Taxonomy" id="674529"/>
    <lineage>
        <taxon>Bacteria</taxon>
        <taxon>Pseudomonadati</taxon>
        <taxon>Bacteroidota</taxon>
        <taxon>Bacteroidia</taxon>
        <taxon>Bacteroidales</taxon>
        <taxon>Bacteroidaceae</taxon>
        <taxon>Bacteroides</taxon>
    </lineage>
</organism>
<sequence>MSQFNVNDISRYRTQLMGIATLLVIFGHSVGNGVVMPRWMESLCGLASVGVDIFLLVSGLGLWYSLKSIDNEANSWGGKVLVYKKI</sequence>
<dbReference type="EMBL" id="CZAE01000044">
    <property type="protein sequence ID" value="CUQ32773.1"/>
    <property type="molecule type" value="Genomic_DNA"/>
</dbReference>
<keyword evidence="1" id="KW-0812">Transmembrane</keyword>
<dbReference type="AlphaFoldDB" id="A0A174VD87"/>
<evidence type="ECO:0000313" key="2">
    <source>
        <dbReference type="EMBL" id="CUQ32773.1"/>
    </source>
</evidence>
<keyword evidence="2" id="KW-0012">Acyltransferase</keyword>
<gene>
    <name evidence="2" type="ORF">ERS852461_05018</name>
</gene>